<dbReference type="Gene3D" id="1.10.10.10">
    <property type="entry name" value="Winged helix-like DNA-binding domain superfamily/Winged helix DNA-binding domain"/>
    <property type="match status" value="1"/>
</dbReference>
<evidence type="ECO:0000313" key="1">
    <source>
        <dbReference type="EMBL" id="UNH30839.1"/>
    </source>
</evidence>
<evidence type="ECO:0000313" key="2">
    <source>
        <dbReference type="Proteomes" id="UP000829116"/>
    </source>
</evidence>
<dbReference type="RefSeq" id="WP_241542222.1">
    <property type="nucleotide sequence ID" value="NZ_CAWQWN010000001.1"/>
</dbReference>
<name>A0A9Q8Q2I2_9GAMM</name>
<dbReference type="PROSITE" id="PS52050">
    <property type="entry name" value="WYL"/>
    <property type="match status" value="1"/>
</dbReference>
<dbReference type="EMBL" id="CP093245">
    <property type="protein sequence ID" value="UNH30839.1"/>
    <property type="molecule type" value="Genomic_DNA"/>
</dbReference>
<dbReference type="Proteomes" id="UP000829116">
    <property type="component" value="Chromosome"/>
</dbReference>
<sequence length="227" mass="26351">MQGNEARHDRLAVRLSLIISRLLAGETLSLKALSDEFGVSERTLQRDFNQRLSHLDLISDKEGYRLSGRLTAWRPPDIFTFLQKVGLSRYFPGLTRKAVNHLLNSDIHYPCLAWHTSIETHPTSAECFYRIITAITSIVDVRIQQTDSEWLQLTPYRLVLQGAHWYLIAAFALRLVVIPLDKIQSVHITEIPSYRRQDICQLSQEDNFIQGLPYFESFQRTMTDRDY</sequence>
<proteinExistence type="predicted"/>
<dbReference type="AlphaFoldDB" id="A0A9Q8Q2I2"/>
<dbReference type="InterPro" id="IPR036388">
    <property type="entry name" value="WH-like_DNA-bd_sf"/>
</dbReference>
<protein>
    <submittedName>
        <fullName evidence="1">HTH domain-containing protein</fullName>
    </submittedName>
</protein>
<accession>A0A9Q8Q2I2</accession>
<reference evidence="1" key="1">
    <citation type="submission" date="2022-03" db="EMBL/GenBank/DDBJ databases">
        <title>ESBL-producing Moellerella wisconsensis and Escherichia marmotae isolated from wild game meat.</title>
        <authorList>
            <person name="Biggel M."/>
        </authorList>
    </citation>
    <scope>NUCLEOTIDE SEQUENCE</scope>
    <source>
        <strain evidence="1">W51</strain>
    </source>
</reference>
<organism evidence="1 2">
    <name type="scientific">Moellerella wisconsensis</name>
    <dbReference type="NCBI Taxonomy" id="158849"/>
    <lineage>
        <taxon>Bacteria</taxon>
        <taxon>Pseudomonadati</taxon>
        <taxon>Pseudomonadota</taxon>
        <taxon>Gammaproteobacteria</taxon>
        <taxon>Enterobacterales</taxon>
        <taxon>Morganellaceae</taxon>
        <taxon>Moellerella</taxon>
    </lineage>
</organism>
<gene>
    <name evidence="1" type="ORF">MNY72_00470</name>
</gene>